<dbReference type="HOGENOM" id="CLU_1440384_0_0_4"/>
<feature type="chain" id="PRO_5004517994" description="Lipoprotein" evidence="2">
    <location>
        <begin position="25"/>
        <end position="181"/>
    </location>
</feature>
<dbReference type="eggNOG" id="ENOG5030YF7">
    <property type="taxonomic scope" value="Bacteria"/>
</dbReference>
<dbReference type="EMBL" id="ATCF01000009">
    <property type="protein sequence ID" value="EPE00811.1"/>
    <property type="molecule type" value="Genomic_DNA"/>
</dbReference>
<dbReference type="AlphaFoldDB" id="S3BN75"/>
<sequence length="181" mass="20320">MNYKTAALFVVLVTSLVGCSTTLAPQRSASGTSTETIQPIHQQEDEAEPQSYRERIEVVVQRMRAACVAQDNQPYYRKTACLPSGITDEMTKDSTRITAAQKRAAEAVFAFTHELNEETRRIMRETQDPALAARAELSQRLRDPQINTLQEDLLSGKITWGEYNTARRALAEAVRSDLENE</sequence>
<dbReference type="PATRIC" id="fig|1203554.3.peg.518"/>
<accession>S3BN75</accession>
<keyword evidence="4" id="KW-1185">Reference proteome</keyword>
<comment type="caution">
    <text evidence="3">The sequence shown here is derived from an EMBL/GenBank/DDBJ whole genome shotgun (WGS) entry which is preliminary data.</text>
</comment>
<keyword evidence="2" id="KW-0732">Signal</keyword>
<evidence type="ECO:0008006" key="5">
    <source>
        <dbReference type="Google" id="ProtNLM"/>
    </source>
</evidence>
<gene>
    <name evidence="3" type="ORF">HMPREF1476_00534</name>
</gene>
<feature type="compositionally biased region" description="Polar residues" evidence="1">
    <location>
        <begin position="25"/>
        <end position="41"/>
    </location>
</feature>
<evidence type="ECO:0000313" key="4">
    <source>
        <dbReference type="Proteomes" id="UP000014400"/>
    </source>
</evidence>
<feature type="signal peptide" evidence="2">
    <location>
        <begin position="1"/>
        <end position="24"/>
    </location>
</feature>
<evidence type="ECO:0000256" key="2">
    <source>
        <dbReference type="SAM" id="SignalP"/>
    </source>
</evidence>
<dbReference type="RefSeq" id="WP_016473911.1">
    <property type="nucleotide sequence ID" value="NZ_KE150480.1"/>
</dbReference>
<reference evidence="3 4" key="1">
    <citation type="submission" date="2013-04" db="EMBL/GenBank/DDBJ databases">
        <title>The Genome Sequence of Sutterella wadsworthensis HGA0223.</title>
        <authorList>
            <consortium name="The Broad Institute Genomics Platform"/>
            <person name="Earl A."/>
            <person name="Ward D."/>
            <person name="Feldgarden M."/>
            <person name="Gevers D."/>
            <person name="Schmidt T.M."/>
            <person name="Dover J."/>
            <person name="Dai D."/>
            <person name="Walker B."/>
            <person name="Young S."/>
            <person name="Zeng Q."/>
            <person name="Gargeya S."/>
            <person name="Fitzgerald M."/>
            <person name="Haas B."/>
            <person name="Abouelleil A."/>
            <person name="Allen A.W."/>
            <person name="Alvarado L."/>
            <person name="Arachchi H.M."/>
            <person name="Berlin A.M."/>
            <person name="Chapman S.B."/>
            <person name="Gainer-Dewar J."/>
            <person name="Goldberg J."/>
            <person name="Griggs A."/>
            <person name="Gujja S."/>
            <person name="Hansen M."/>
            <person name="Howarth C."/>
            <person name="Imamovic A."/>
            <person name="Ireland A."/>
            <person name="Larimer J."/>
            <person name="McCowan C."/>
            <person name="Murphy C."/>
            <person name="Pearson M."/>
            <person name="Poon T.W."/>
            <person name="Priest M."/>
            <person name="Roberts A."/>
            <person name="Saif S."/>
            <person name="Shea T."/>
            <person name="Sisk P."/>
            <person name="Sykes S."/>
            <person name="Wortman J."/>
            <person name="Nusbaum C."/>
            <person name="Birren B."/>
        </authorList>
    </citation>
    <scope>NUCLEOTIDE SEQUENCE [LARGE SCALE GENOMIC DNA]</scope>
    <source>
        <strain evidence="3 4">HGA0223</strain>
    </source>
</reference>
<protein>
    <recommendedName>
        <fullName evidence="5">Lipoprotein</fullName>
    </recommendedName>
</protein>
<name>S3BN75_9BURK</name>
<evidence type="ECO:0000256" key="1">
    <source>
        <dbReference type="SAM" id="MobiDB-lite"/>
    </source>
</evidence>
<organism evidence="3 4">
    <name type="scientific">Sutterella wadsworthensis HGA0223</name>
    <dbReference type="NCBI Taxonomy" id="1203554"/>
    <lineage>
        <taxon>Bacteria</taxon>
        <taxon>Pseudomonadati</taxon>
        <taxon>Pseudomonadota</taxon>
        <taxon>Betaproteobacteria</taxon>
        <taxon>Burkholderiales</taxon>
        <taxon>Sutterellaceae</taxon>
        <taxon>Sutterella</taxon>
    </lineage>
</organism>
<feature type="region of interest" description="Disordered" evidence="1">
    <location>
        <begin position="25"/>
        <end position="50"/>
    </location>
</feature>
<proteinExistence type="predicted"/>
<dbReference type="PROSITE" id="PS51257">
    <property type="entry name" value="PROKAR_LIPOPROTEIN"/>
    <property type="match status" value="1"/>
</dbReference>
<dbReference type="Proteomes" id="UP000014400">
    <property type="component" value="Unassembled WGS sequence"/>
</dbReference>
<evidence type="ECO:0000313" key="3">
    <source>
        <dbReference type="EMBL" id="EPE00811.1"/>
    </source>
</evidence>